<keyword evidence="7" id="KW-1185">Reference proteome</keyword>
<protein>
    <submittedName>
        <fullName evidence="6">TetR family transcriptional regulator</fullName>
    </submittedName>
</protein>
<dbReference type="RefSeq" id="WP_105860726.1">
    <property type="nucleotide sequence ID" value="NZ_PUEJ01000002.1"/>
</dbReference>
<dbReference type="AlphaFoldDB" id="A0A2S9QGB8"/>
<sequence length="234" mass="25906">MANGAKLKKAPRPAPDKFAARRAELAEAALQTLAELGYARTSLREIAQNSRFSHGVLHYYFSDKVDLIAYCVRDYKAKCVQRYERITADADSHGSLIDQFLDSLAATLRDEAPMHRLWYDLRSQALFEPSFHADVREIDKSLEDMVWRVMSRAFELAGVKPALPSAVVYATFDGLFEHALLRHLGGDADAIAQMQARIRAFLPACGLPAKMGTTGSRPKLASHRLVKGNDASAA</sequence>
<dbReference type="EMBL" id="PUEJ01000002">
    <property type="protein sequence ID" value="PRH88375.1"/>
    <property type="molecule type" value="Genomic_DNA"/>
</dbReference>
<accession>A0A2S9QGB8</accession>
<dbReference type="SUPFAM" id="SSF48498">
    <property type="entry name" value="Tetracyclin repressor-like, C-terminal domain"/>
    <property type="match status" value="1"/>
</dbReference>
<proteinExistence type="predicted"/>
<dbReference type="InterPro" id="IPR001647">
    <property type="entry name" value="HTH_TetR"/>
</dbReference>
<evidence type="ECO:0000256" key="3">
    <source>
        <dbReference type="ARBA" id="ARBA00023163"/>
    </source>
</evidence>
<dbReference type="PROSITE" id="PS50977">
    <property type="entry name" value="HTH_TETR_2"/>
    <property type="match status" value="1"/>
</dbReference>
<organism evidence="6 7">
    <name type="scientific">Labrys okinawensis</name>
    <dbReference type="NCBI Taxonomy" id="346911"/>
    <lineage>
        <taxon>Bacteria</taxon>
        <taxon>Pseudomonadati</taxon>
        <taxon>Pseudomonadota</taxon>
        <taxon>Alphaproteobacteria</taxon>
        <taxon>Hyphomicrobiales</taxon>
        <taxon>Xanthobacteraceae</taxon>
        <taxon>Labrys</taxon>
    </lineage>
</organism>
<dbReference type="OrthoDB" id="8220622at2"/>
<dbReference type="InterPro" id="IPR036271">
    <property type="entry name" value="Tet_transcr_reg_TetR-rel_C_sf"/>
</dbReference>
<dbReference type="PANTHER" id="PTHR30055:SF234">
    <property type="entry name" value="HTH-TYPE TRANSCRIPTIONAL REGULATOR BETI"/>
    <property type="match status" value="1"/>
</dbReference>
<dbReference type="SUPFAM" id="SSF46689">
    <property type="entry name" value="Homeodomain-like"/>
    <property type="match status" value="1"/>
</dbReference>
<feature type="DNA-binding region" description="H-T-H motif" evidence="4">
    <location>
        <begin position="42"/>
        <end position="61"/>
    </location>
</feature>
<feature type="domain" description="HTH tetR-type" evidence="5">
    <location>
        <begin position="19"/>
        <end position="79"/>
    </location>
</feature>
<keyword evidence="1" id="KW-0805">Transcription regulation</keyword>
<dbReference type="InterPro" id="IPR009057">
    <property type="entry name" value="Homeodomain-like_sf"/>
</dbReference>
<keyword evidence="2 4" id="KW-0238">DNA-binding</keyword>
<evidence type="ECO:0000256" key="1">
    <source>
        <dbReference type="ARBA" id="ARBA00023015"/>
    </source>
</evidence>
<keyword evidence="3" id="KW-0804">Transcription</keyword>
<evidence type="ECO:0000313" key="6">
    <source>
        <dbReference type="EMBL" id="PRH88375.1"/>
    </source>
</evidence>
<dbReference type="PANTHER" id="PTHR30055">
    <property type="entry name" value="HTH-TYPE TRANSCRIPTIONAL REGULATOR RUTR"/>
    <property type="match status" value="1"/>
</dbReference>
<name>A0A2S9QGB8_9HYPH</name>
<evidence type="ECO:0000256" key="4">
    <source>
        <dbReference type="PROSITE-ProRule" id="PRU00335"/>
    </source>
</evidence>
<evidence type="ECO:0000256" key="2">
    <source>
        <dbReference type="ARBA" id="ARBA00023125"/>
    </source>
</evidence>
<gene>
    <name evidence="6" type="ORF">C5L14_03795</name>
</gene>
<dbReference type="Pfam" id="PF00440">
    <property type="entry name" value="TetR_N"/>
    <property type="match status" value="1"/>
</dbReference>
<dbReference type="InterPro" id="IPR050109">
    <property type="entry name" value="HTH-type_TetR-like_transc_reg"/>
</dbReference>
<dbReference type="GO" id="GO:0000976">
    <property type="term" value="F:transcription cis-regulatory region binding"/>
    <property type="evidence" value="ECO:0007669"/>
    <property type="project" value="TreeGrafter"/>
</dbReference>
<reference evidence="6 7" key="1">
    <citation type="submission" date="2018-02" db="EMBL/GenBank/DDBJ databases">
        <title>Whole genome sequencing of endophytic bacterium.</title>
        <authorList>
            <person name="Eedara R."/>
            <person name="Podile A.R."/>
        </authorList>
    </citation>
    <scope>NUCLEOTIDE SEQUENCE [LARGE SCALE GENOMIC DNA]</scope>
    <source>
        <strain evidence="6 7">RP1T</strain>
    </source>
</reference>
<dbReference type="Proteomes" id="UP000237682">
    <property type="component" value="Unassembled WGS sequence"/>
</dbReference>
<comment type="caution">
    <text evidence="6">The sequence shown here is derived from an EMBL/GenBank/DDBJ whole genome shotgun (WGS) entry which is preliminary data.</text>
</comment>
<dbReference type="GO" id="GO:0003700">
    <property type="term" value="F:DNA-binding transcription factor activity"/>
    <property type="evidence" value="ECO:0007669"/>
    <property type="project" value="TreeGrafter"/>
</dbReference>
<evidence type="ECO:0000259" key="5">
    <source>
        <dbReference type="PROSITE" id="PS50977"/>
    </source>
</evidence>
<evidence type="ECO:0000313" key="7">
    <source>
        <dbReference type="Proteomes" id="UP000237682"/>
    </source>
</evidence>
<dbReference type="Gene3D" id="1.10.357.10">
    <property type="entry name" value="Tetracycline Repressor, domain 2"/>
    <property type="match status" value="1"/>
</dbReference>